<proteinExistence type="predicted"/>
<reference evidence="7 8" key="1">
    <citation type="journal article" date="2021" name="Arch. Microbiol.">
        <title>Harenicola maris gen. nov., sp. nov. isolated from the Sea of Japan shallow sediments.</title>
        <authorList>
            <person name="Romanenko L.A."/>
            <person name="Kurilenko V.V."/>
            <person name="Chernysheva N.Y."/>
            <person name="Tekutyeva L.A."/>
            <person name="Velansky P.V."/>
            <person name="Svetashev V.I."/>
            <person name="Isaeva M.P."/>
        </authorList>
    </citation>
    <scope>NUCLEOTIDE SEQUENCE [LARGE SCALE GENOMIC DNA]</scope>
    <source>
        <strain evidence="7 8">KMM 3653</strain>
    </source>
</reference>
<keyword evidence="2" id="KW-1003">Cell membrane</keyword>
<name>A0AAP2CQ55_9RHOB</name>
<gene>
    <name evidence="7" type="ORF">IV417_10295</name>
</gene>
<comment type="subcellular location">
    <subcellularLocation>
        <location evidence="1">Cell membrane</location>
        <topology evidence="1">Multi-pass membrane protein</topology>
    </subcellularLocation>
</comment>
<keyword evidence="5 6" id="KW-0472">Membrane</keyword>
<dbReference type="RefSeq" id="WP_327794004.1">
    <property type="nucleotide sequence ID" value="NZ_JADQAZ010000002.1"/>
</dbReference>
<evidence type="ECO:0000256" key="6">
    <source>
        <dbReference type="SAM" id="Phobius"/>
    </source>
</evidence>
<organism evidence="7 8">
    <name type="scientific">Harenicola maris</name>
    <dbReference type="NCBI Taxonomy" id="2841044"/>
    <lineage>
        <taxon>Bacteria</taxon>
        <taxon>Pseudomonadati</taxon>
        <taxon>Pseudomonadota</taxon>
        <taxon>Alphaproteobacteria</taxon>
        <taxon>Rhodobacterales</taxon>
        <taxon>Paracoccaceae</taxon>
        <taxon>Harenicola</taxon>
    </lineage>
</organism>
<protein>
    <submittedName>
        <fullName evidence="7">Oligosaccharide flippase family protein</fullName>
    </submittedName>
</protein>
<evidence type="ECO:0000313" key="8">
    <source>
        <dbReference type="Proteomes" id="UP001315686"/>
    </source>
</evidence>
<feature type="transmembrane region" description="Helical" evidence="6">
    <location>
        <begin position="127"/>
        <end position="147"/>
    </location>
</feature>
<dbReference type="Pfam" id="PF01943">
    <property type="entry name" value="Polysacc_synt"/>
    <property type="match status" value="1"/>
</dbReference>
<evidence type="ECO:0000256" key="4">
    <source>
        <dbReference type="ARBA" id="ARBA00022989"/>
    </source>
</evidence>
<feature type="transmembrane region" description="Helical" evidence="6">
    <location>
        <begin position="299"/>
        <end position="323"/>
    </location>
</feature>
<evidence type="ECO:0000256" key="5">
    <source>
        <dbReference type="ARBA" id="ARBA00023136"/>
    </source>
</evidence>
<sequence length="399" mass="40411">MVGGNFAALMGIAALLGLDGFGRLSFLWALAMIGGTLLSLGLPLYLLRELSKSGTEARPISPRSLAFLTLALPGALAALLALIYGLLSPLLPPLPALALLAAGFTLHLTGCAACILRACGSMHASMVLRDAAPTLVLFLAALTATAADRAEPTTILTTFCILNTALCAILLRALFKRLSAARLIAPKGRSLPLTLTFWGSSLAGTGYAQVDLLLGGLILGAGDLGLYALVRRCANLVALPVSVATWVIAPRTAQAHESGDAAALARLSAEGNQIALIPGTVIALTLLCAAPWAAPQGGLTLAILCAGMLAGSATASAMTLATLCGREGATLTARLIGIAGFAGCAVCLAALPGGATPTGHAAALSLSMLASQTWLWLTLRRGLGVDTLLWPRAPMAQGA</sequence>
<dbReference type="Proteomes" id="UP001315686">
    <property type="component" value="Unassembled WGS sequence"/>
</dbReference>
<feature type="transmembrane region" description="Helical" evidence="6">
    <location>
        <begin position="93"/>
        <end position="115"/>
    </location>
</feature>
<feature type="transmembrane region" description="Helical" evidence="6">
    <location>
        <begin position="274"/>
        <end position="293"/>
    </location>
</feature>
<dbReference type="PANTHER" id="PTHR30250:SF11">
    <property type="entry name" value="O-ANTIGEN TRANSPORTER-RELATED"/>
    <property type="match status" value="1"/>
</dbReference>
<feature type="transmembrane region" description="Helical" evidence="6">
    <location>
        <begin position="67"/>
        <end position="87"/>
    </location>
</feature>
<dbReference type="AlphaFoldDB" id="A0AAP2CQ55"/>
<feature type="transmembrane region" description="Helical" evidence="6">
    <location>
        <begin position="26"/>
        <end position="47"/>
    </location>
</feature>
<comment type="caution">
    <text evidence="7">The sequence shown here is derived from an EMBL/GenBank/DDBJ whole genome shotgun (WGS) entry which is preliminary data.</text>
</comment>
<dbReference type="InterPro" id="IPR002797">
    <property type="entry name" value="Polysacc_synth"/>
</dbReference>
<evidence type="ECO:0000256" key="3">
    <source>
        <dbReference type="ARBA" id="ARBA00022692"/>
    </source>
</evidence>
<evidence type="ECO:0000256" key="1">
    <source>
        <dbReference type="ARBA" id="ARBA00004651"/>
    </source>
</evidence>
<dbReference type="PANTHER" id="PTHR30250">
    <property type="entry name" value="PST FAMILY PREDICTED COLANIC ACID TRANSPORTER"/>
    <property type="match status" value="1"/>
</dbReference>
<feature type="transmembrane region" description="Helical" evidence="6">
    <location>
        <begin position="153"/>
        <end position="175"/>
    </location>
</feature>
<dbReference type="InterPro" id="IPR050833">
    <property type="entry name" value="Poly_Biosynth_Transport"/>
</dbReference>
<accession>A0AAP2CQ55</accession>
<keyword evidence="8" id="KW-1185">Reference proteome</keyword>
<feature type="transmembrane region" description="Helical" evidence="6">
    <location>
        <begin position="335"/>
        <end position="355"/>
    </location>
</feature>
<evidence type="ECO:0000256" key="2">
    <source>
        <dbReference type="ARBA" id="ARBA00022475"/>
    </source>
</evidence>
<keyword evidence="4 6" id="KW-1133">Transmembrane helix</keyword>
<keyword evidence="3 6" id="KW-0812">Transmembrane</keyword>
<dbReference type="EMBL" id="JADQAZ010000002">
    <property type="protein sequence ID" value="MBT0957780.1"/>
    <property type="molecule type" value="Genomic_DNA"/>
</dbReference>
<dbReference type="GO" id="GO:0005886">
    <property type="term" value="C:plasma membrane"/>
    <property type="evidence" value="ECO:0007669"/>
    <property type="project" value="UniProtKB-SubCell"/>
</dbReference>
<evidence type="ECO:0000313" key="7">
    <source>
        <dbReference type="EMBL" id="MBT0957780.1"/>
    </source>
</evidence>